<dbReference type="InParanoid" id="L7JTQ0"/>
<dbReference type="Gene3D" id="2.40.50.140">
    <property type="entry name" value="Nucleic acid-binding proteins"/>
    <property type="match status" value="1"/>
</dbReference>
<evidence type="ECO:0000313" key="2">
    <source>
        <dbReference type="Proteomes" id="UP000011185"/>
    </source>
</evidence>
<dbReference type="SUPFAM" id="SSF50249">
    <property type="entry name" value="Nucleic acid-binding proteins"/>
    <property type="match status" value="1"/>
</dbReference>
<sequence length="171" mass="19689">MFCLECVSLLFKHLQSTAIKTLTLNSFIYSPSHTITQSKSFYLPEPLMEVYKHVYTVETIDKDKKIFNKLSKLYLADQAYKLTIDYHSLLFKPKINDKIEIVIYKGILAEEEVPECYEYVLQGHCYRNKLADGKRIIGVSFGGMLMEMIVDENDVNLASNCQDVGMALRIL</sequence>
<protein>
    <submittedName>
        <fullName evidence="1">RNA polymerase subunit 8</fullName>
    </submittedName>
</protein>
<dbReference type="EMBL" id="JH994015">
    <property type="protein sequence ID" value="ELQ74853.1"/>
    <property type="molecule type" value="Genomic_DNA"/>
</dbReference>
<dbReference type="HOGENOM" id="CLU_133427_0_0_1"/>
<dbReference type="STRING" id="72359.L7JTQ0"/>
<dbReference type="AlphaFoldDB" id="L7JTQ0"/>
<proteinExistence type="predicted"/>
<evidence type="ECO:0000313" key="1">
    <source>
        <dbReference type="EMBL" id="ELQ74853.1"/>
    </source>
</evidence>
<dbReference type="SMART" id="SM00658">
    <property type="entry name" value="RPOL8c"/>
    <property type="match status" value="1"/>
</dbReference>
<dbReference type="OMA" id="VPECYEY"/>
<dbReference type="VEuPathDB" id="MicrosporidiaDB:THOM_2214"/>
<name>L7JTQ0_TRAHO</name>
<accession>L7JTQ0</accession>
<dbReference type="InterPro" id="IPR012340">
    <property type="entry name" value="NA-bd_OB-fold"/>
</dbReference>
<dbReference type="Proteomes" id="UP000011185">
    <property type="component" value="Unassembled WGS sequence"/>
</dbReference>
<dbReference type="GO" id="GO:0003899">
    <property type="term" value="F:DNA-directed RNA polymerase activity"/>
    <property type="evidence" value="ECO:0007669"/>
    <property type="project" value="InterPro"/>
</dbReference>
<dbReference type="Pfam" id="PF03870">
    <property type="entry name" value="RNA_pol_Rpb8"/>
    <property type="match status" value="1"/>
</dbReference>
<reference evidence="1 2" key="1">
    <citation type="journal article" date="2012" name="PLoS Pathog.">
        <title>The genome of the obligate intracellular parasite Trachipleistophora hominis: new insights into microsporidian genome dynamics and reductive evolution.</title>
        <authorList>
            <person name="Heinz E."/>
            <person name="Williams T.A."/>
            <person name="Nakjang S."/>
            <person name="Noel C.J."/>
            <person name="Swan D.C."/>
            <person name="Goldberg A.V."/>
            <person name="Harris S.R."/>
            <person name="Weinmaier T."/>
            <person name="Markert S."/>
            <person name="Becher D."/>
            <person name="Bernhardt J."/>
            <person name="Dagan T."/>
            <person name="Hacker C."/>
            <person name="Lucocq J.M."/>
            <person name="Schweder T."/>
            <person name="Rattei T."/>
            <person name="Hall N."/>
            <person name="Hirt R.P."/>
            <person name="Embley T.M."/>
        </authorList>
    </citation>
    <scope>NUCLEOTIDE SEQUENCE [LARGE SCALE GENOMIC DNA]</scope>
</reference>
<dbReference type="InterPro" id="IPR005570">
    <property type="entry name" value="RPABC3"/>
</dbReference>
<gene>
    <name evidence="1" type="ORF">THOM_2214</name>
</gene>
<dbReference type="OrthoDB" id="20018at2759"/>
<dbReference type="GO" id="GO:0006351">
    <property type="term" value="P:DNA-templated transcription"/>
    <property type="evidence" value="ECO:0007669"/>
    <property type="project" value="InterPro"/>
</dbReference>
<organism evidence="1 2">
    <name type="scientific">Trachipleistophora hominis</name>
    <name type="common">Microsporidian parasite</name>
    <dbReference type="NCBI Taxonomy" id="72359"/>
    <lineage>
        <taxon>Eukaryota</taxon>
        <taxon>Fungi</taxon>
        <taxon>Fungi incertae sedis</taxon>
        <taxon>Microsporidia</taxon>
        <taxon>Pleistophoridae</taxon>
        <taxon>Trachipleistophora</taxon>
    </lineage>
</organism>
<keyword evidence="2" id="KW-1185">Reference proteome</keyword>